<dbReference type="SMART" id="SM00631">
    <property type="entry name" value="Zn_pept"/>
    <property type="match status" value="1"/>
</dbReference>
<evidence type="ECO:0000256" key="2">
    <source>
        <dbReference type="ARBA" id="ARBA00005988"/>
    </source>
</evidence>
<keyword evidence="9" id="KW-0482">Metalloprotease</keyword>
<proteinExistence type="inferred from homology"/>
<dbReference type="PANTHER" id="PTHR11705">
    <property type="entry name" value="PROTEASE FAMILY M14 CARBOXYPEPTIDASE A,B"/>
    <property type="match status" value="1"/>
</dbReference>
<evidence type="ECO:0000313" key="13">
    <source>
        <dbReference type="EMBL" id="VDI41754.1"/>
    </source>
</evidence>
<dbReference type="GO" id="GO:0008270">
    <property type="term" value="F:zinc ion binding"/>
    <property type="evidence" value="ECO:0007669"/>
    <property type="project" value="InterPro"/>
</dbReference>
<dbReference type="GO" id="GO:0005615">
    <property type="term" value="C:extracellular space"/>
    <property type="evidence" value="ECO:0007669"/>
    <property type="project" value="TreeGrafter"/>
</dbReference>
<comment type="caution">
    <text evidence="10">Lacks conserved residue(s) required for the propagation of feature annotation.</text>
</comment>
<evidence type="ECO:0000256" key="5">
    <source>
        <dbReference type="ARBA" id="ARBA00022723"/>
    </source>
</evidence>
<evidence type="ECO:0000256" key="10">
    <source>
        <dbReference type="PROSITE-ProRule" id="PRU01379"/>
    </source>
</evidence>
<keyword evidence="8" id="KW-0862">Zinc</keyword>
<keyword evidence="7" id="KW-0378">Hydrolase</keyword>
<feature type="domain" description="Peptidase M14" evidence="12">
    <location>
        <begin position="73"/>
        <end position="393"/>
    </location>
</feature>
<sequence>MRMRVFLVLSLMIVEAFAYRYRYYRYSKWKPRDVPECMSPGLVAQFEDNPKLKEYIIERHKGLSNSARINFKKYNKYPAIENFLKSLGNEPSIGPSGQEIFAYDEVIGTTVENRKIYLVKIFKKDMHKRTRYSKRMRKPAILIDGTLKAREWISPAVVLYFINQLKNNPQQDPAIEKLVDMYDWYFIPVANPDGYVYTYTTDPCWRKNRRQTSSDPVCFGVDLNRNFGYDDKTWDPSVGGSTDPCNYNGYAGTGPFTEEETKAVMKVMNRKGVNFVAYFSFQSYSQIWAYPWGYKKEALPDAKDLRKAAQVGADAIFAKSKRIYRVNQSARIPEFGLIAGASDDYARGGANIKYSYTIALRDTGEKKFFLPASEITPNGEEMLEGVKAFANYIYKPRRKYYYYNKW</sequence>
<keyword evidence="4" id="KW-0645">Protease</keyword>
<keyword evidence="14" id="KW-1185">Reference proteome</keyword>
<dbReference type="PROSITE" id="PS52035">
    <property type="entry name" value="PEPTIDASE_M14"/>
    <property type="match status" value="1"/>
</dbReference>
<evidence type="ECO:0000256" key="1">
    <source>
        <dbReference type="ARBA" id="ARBA00001947"/>
    </source>
</evidence>
<dbReference type="AlphaFoldDB" id="A0A8B6F006"/>
<protein>
    <recommendedName>
        <fullName evidence="12">Peptidase M14 domain-containing protein</fullName>
    </recommendedName>
</protein>
<gene>
    <name evidence="13" type="ORF">MGAL_10B078063</name>
</gene>
<keyword evidence="3" id="KW-0121">Carboxypeptidase</keyword>
<dbReference type="PRINTS" id="PR00765">
    <property type="entry name" value="CRBOXYPTASEA"/>
</dbReference>
<comment type="caution">
    <text evidence="13">The sequence shown here is derived from an EMBL/GenBank/DDBJ whole genome shotgun (WGS) entry which is preliminary data.</text>
</comment>
<evidence type="ECO:0000256" key="4">
    <source>
        <dbReference type="ARBA" id="ARBA00022670"/>
    </source>
</evidence>
<comment type="cofactor">
    <cofactor evidence="1">
        <name>Zn(2+)</name>
        <dbReference type="ChEBI" id="CHEBI:29105"/>
    </cofactor>
</comment>
<dbReference type="PANTHER" id="PTHR11705:SF140">
    <property type="entry name" value="FI02848P-RELATED"/>
    <property type="match status" value="1"/>
</dbReference>
<comment type="similarity">
    <text evidence="2 10">Belongs to the peptidase M14 family.</text>
</comment>
<dbReference type="SUPFAM" id="SSF53187">
    <property type="entry name" value="Zn-dependent exopeptidases"/>
    <property type="match status" value="1"/>
</dbReference>
<name>A0A8B6F006_MYTGA</name>
<evidence type="ECO:0000256" key="7">
    <source>
        <dbReference type="ARBA" id="ARBA00022801"/>
    </source>
</evidence>
<dbReference type="GO" id="GO:0004181">
    <property type="term" value="F:metallocarboxypeptidase activity"/>
    <property type="evidence" value="ECO:0007669"/>
    <property type="project" value="InterPro"/>
</dbReference>
<evidence type="ECO:0000256" key="6">
    <source>
        <dbReference type="ARBA" id="ARBA00022729"/>
    </source>
</evidence>
<dbReference type="Pfam" id="PF00246">
    <property type="entry name" value="Peptidase_M14"/>
    <property type="match status" value="1"/>
</dbReference>
<evidence type="ECO:0000259" key="12">
    <source>
        <dbReference type="PROSITE" id="PS52035"/>
    </source>
</evidence>
<evidence type="ECO:0000256" key="3">
    <source>
        <dbReference type="ARBA" id="ARBA00022645"/>
    </source>
</evidence>
<keyword evidence="6 11" id="KW-0732">Signal</keyword>
<dbReference type="Proteomes" id="UP000596742">
    <property type="component" value="Unassembled WGS sequence"/>
</dbReference>
<dbReference type="OrthoDB" id="3626597at2759"/>
<evidence type="ECO:0000313" key="14">
    <source>
        <dbReference type="Proteomes" id="UP000596742"/>
    </source>
</evidence>
<organism evidence="13 14">
    <name type="scientific">Mytilus galloprovincialis</name>
    <name type="common">Mediterranean mussel</name>
    <dbReference type="NCBI Taxonomy" id="29158"/>
    <lineage>
        <taxon>Eukaryota</taxon>
        <taxon>Metazoa</taxon>
        <taxon>Spiralia</taxon>
        <taxon>Lophotrochozoa</taxon>
        <taxon>Mollusca</taxon>
        <taxon>Bivalvia</taxon>
        <taxon>Autobranchia</taxon>
        <taxon>Pteriomorphia</taxon>
        <taxon>Mytilida</taxon>
        <taxon>Mytiloidea</taxon>
        <taxon>Mytilidae</taxon>
        <taxon>Mytilinae</taxon>
        <taxon>Mytilus</taxon>
    </lineage>
</organism>
<evidence type="ECO:0000256" key="11">
    <source>
        <dbReference type="SAM" id="SignalP"/>
    </source>
</evidence>
<feature type="signal peptide" evidence="11">
    <location>
        <begin position="1"/>
        <end position="18"/>
    </location>
</feature>
<reference evidence="13" key="1">
    <citation type="submission" date="2018-11" db="EMBL/GenBank/DDBJ databases">
        <authorList>
            <person name="Alioto T."/>
            <person name="Alioto T."/>
        </authorList>
    </citation>
    <scope>NUCLEOTIDE SEQUENCE</scope>
</reference>
<dbReference type="EMBL" id="UYJE01005939">
    <property type="protein sequence ID" value="VDI41754.1"/>
    <property type="molecule type" value="Genomic_DNA"/>
</dbReference>
<feature type="chain" id="PRO_5032976239" description="Peptidase M14 domain-containing protein" evidence="11">
    <location>
        <begin position="19"/>
        <end position="406"/>
    </location>
</feature>
<dbReference type="Gene3D" id="3.40.630.10">
    <property type="entry name" value="Zn peptidases"/>
    <property type="match status" value="1"/>
</dbReference>
<accession>A0A8B6F006</accession>
<dbReference type="CDD" id="cd03860">
    <property type="entry name" value="M14_CP_A-B_like"/>
    <property type="match status" value="1"/>
</dbReference>
<dbReference type="GO" id="GO:0006508">
    <property type="term" value="P:proteolysis"/>
    <property type="evidence" value="ECO:0007669"/>
    <property type="project" value="UniProtKB-KW"/>
</dbReference>
<dbReference type="FunFam" id="3.40.630.10:FF:000084">
    <property type="entry name" value="Carboxypeptidase B2"/>
    <property type="match status" value="1"/>
</dbReference>
<evidence type="ECO:0000256" key="9">
    <source>
        <dbReference type="ARBA" id="ARBA00023049"/>
    </source>
</evidence>
<evidence type="ECO:0000256" key="8">
    <source>
        <dbReference type="ARBA" id="ARBA00022833"/>
    </source>
</evidence>
<dbReference type="InterPro" id="IPR000834">
    <property type="entry name" value="Peptidase_M14"/>
</dbReference>
<keyword evidence="5" id="KW-0479">Metal-binding</keyword>